<accession>A0A2S2KPQ9</accession>
<dbReference type="EMBL" id="BGKI01000002">
    <property type="protein sequence ID" value="GBH33652.1"/>
    <property type="molecule type" value="Genomic_DNA"/>
</dbReference>
<dbReference type="OrthoDB" id="2724at2157"/>
<sequence>MQVYVRKEIQAFEYVSFTEFKNEDELDFCCEKLKKYVSVVKSWSSKIGKFCIVEKDILTPIDYCPFCGAKIEYISVE</sequence>
<protein>
    <submittedName>
        <fullName evidence="1">Uncharacterized protein</fullName>
    </submittedName>
</protein>
<reference evidence="1 2" key="1">
    <citation type="submission" date="2018-05" db="EMBL/GenBank/DDBJ databases">
        <title>genome sequencing of Nitrosopumilus sp. NM25.</title>
        <authorList>
            <person name="Mori K."/>
            <person name="Nakagawa T."/>
        </authorList>
    </citation>
    <scope>NUCLEOTIDE SEQUENCE [LARGE SCALE GENOMIC DNA]</scope>
    <source>
        <strain evidence="1 2">NM25</strain>
    </source>
</reference>
<keyword evidence="2" id="KW-1185">Reference proteome</keyword>
<dbReference type="Proteomes" id="UP000245829">
    <property type="component" value="Unassembled WGS sequence"/>
</dbReference>
<organism evidence="1 2">
    <name type="scientific">Nitrosopumilus zosterae</name>
    <dbReference type="NCBI Taxonomy" id="718286"/>
    <lineage>
        <taxon>Archaea</taxon>
        <taxon>Nitrososphaerota</taxon>
        <taxon>Nitrososphaeria</taxon>
        <taxon>Nitrosopumilales</taxon>
        <taxon>Nitrosopumilaceae</taxon>
        <taxon>Nitrosopumilus</taxon>
    </lineage>
</organism>
<evidence type="ECO:0000313" key="1">
    <source>
        <dbReference type="EMBL" id="GBH33652.1"/>
    </source>
</evidence>
<evidence type="ECO:0000313" key="2">
    <source>
        <dbReference type="Proteomes" id="UP000245829"/>
    </source>
</evidence>
<dbReference type="AlphaFoldDB" id="A0A2S2KPQ9"/>
<proteinExistence type="predicted"/>
<dbReference type="RefSeq" id="WP_109876315.1">
    <property type="nucleotide sequence ID" value="NZ_AP026695.1"/>
</dbReference>
<gene>
    <name evidence="1" type="ORF">NZNM25_04430</name>
</gene>
<name>A0A2S2KPQ9_9ARCH</name>
<comment type="caution">
    <text evidence="1">The sequence shown here is derived from an EMBL/GenBank/DDBJ whole genome shotgun (WGS) entry which is preliminary data.</text>
</comment>
<dbReference type="GeneID" id="76209793"/>